<dbReference type="AlphaFoldDB" id="A0A1X7VAZ5"/>
<dbReference type="STRING" id="400682.A0A1X7VAZ5"/>
<dbReference type="OrthoDB" id="4159489at2759"/>
<organism evidence="4">
    <name type="scientific">Amphimedon queenslandica</name>
    <name type="common">Sponge</name>
    <dbReference type="NCBI Taxonomy" id="400682"/>
    <lineage>
        <taxon>Eukaryota</taxon>
        <taxon>Metazoa</taxon>
        <taxon>Porifera</taxon>
        <taxon>Demospongiae</taxon>
        <taxon>Heteroscleromorpha</taxon>
        <taxon>Haplosclerida</taxon>
        <taxon>Niphatidae</taxon>
        <taxon>Amphimedon</taxon>
    </lineage>
</organism>
<dbReference type="FunFam" id="1.20.5.430:FF:000003">
    <property type="entry name" value="Heat shock factor binding protein"/>
    <property type="match status" value="1"/>
</dbReference>
<reference evidence="5" key="1">
    <citation type="journal article" date="2010" name="Nature">
        <title>The Amphimedon queenslandica genome and the evolution of animal complexity.</title>
        <authorList>
            <person name="Srivastava M."/>
            <person name="Simakov O."/>
            <person name="Chapman J."/>
            <person name="Fahey B."/>
            <person name="Gauthier M.E."/>
            <person name="Mitros T."/>
            <person name="Richards G.S."/>
            <person name="Conaco C."/>
            <person name="Dacre M."/>
            <person name="Hellsten U."/>
            <person name="Larroux C."/>
            <person name="Putnam N.H."/>
            <person name="Stanke M."/>
            <person name="Adamska M."/>
            <person name="Darling A."/>
            <person name="Degnan S.M."/>
            <person name="Oakley T.H."/>
            <person name="Plachetzki D.C."/>
            <person name="Zhai Y."/>
            <person name="Adamski M."/>
            <person name="Calcino A."/>
            <person name="Cummins S.F."/>
            <person name="Goodstein D.M."/>
            <person name="Harris C."/>
            <person name="Jackson D.J."/>
            <person name="Leys S.P."/>
            <person name="Shu S."/>
            <person name="Woodcroft B.J."/>
            <person name="Vervoort M."/>
            <person name="Kosik K.S."/>
            <person name="Manning G."/>
            <person name="Degnan B.M."/>
            <person name="Rokhsar D.S."/>
        </authorList>
    </citation>
    <scope>NUCLEOTIDE SEQUENCE [LARGE SCALE GENOMIC DNA]</scope>
</reference>
<comment type="similarity">
    <text evidence="1">Belongs to the HSBP1 family.</text>
</comment>
<evidence type="ECO:0000256" key="1">
    <source>
        <dbReference type="ARBA" id="ARBA00006349"/>
    </source>
</evidence>
<proteinExistence type="inferred from homology"/>
<dbReference type="OMA" id="MTEQFIS"/>
<gene>
    <name evidence="4" type="primary">105312050</name>
</gene>
<evidence type="ECO:0000313" key="5">
    <source>
        <dbReference type="Proteomes" id="UP000007879"/>
    </source>
</evidence>
<dbReference type="EnsemblMetazoa" id="XM_011404381.2">
    <property type="protein sequence ID" value="XP_011402683.1"/>
    <property type="gene ID" value="LOC105312050"/>
</dbReference>
<accession>A0A1X7VAZ5</accession>
<dbReference type="Proteomes" id="UP000007879">
    <property type="component" value="Unassembled WGS sequence"/>
</dbReference>
<dbReference type="InterPro" id="IPR009643">
    <property type="entry name" value="HS1-bd"/>
</dbReference>
<sequence>MSDEPQRTELVEGENDANQSPEELAKFVETLLGDMQNKFQQMSEQIIGRLDEMGKRVDDLEKNISDLMQQVDSKEESGGGGK</sequence>
<evidence type="ECO:0008006" key="6">
    <source>
        <dbReference type="Google" id="ProtNLM"/>
    </source>
</evidence>
<dbReference type="GO" id="GO:0005634">
    <property type="term" value="C:nucleus"/>
    <property type="evidence" value="ECO:0007669"/>
    <property type="project" value="TreeGrafter"/>
</dbReference>
<name>A0A1X7VAZ5_AMPQE</name>
<feature type="compositionally biased region" description="Basic and acidic residues" evidence="3">
    <location>
        <begin position="1"/>
        <end position="10"/>
    </location>
</feature>
<dbReference type="GO" id="GO:0070370">
    <property type="term" value="P:cellular heat acclimation"/>
    <property type="evidence" value="ECO:0007669"/>
    <property type="project" value="TreeGrafter"/>
</dbReference>
<reference evidence="4" key="2">
    <citation type="submission" date="2017-05" db="UniProtKB">
        <authorList>
            <consortium name="EnsemblMetazoa"/>
        </authorList>
    </citation>
    <scope>IDENTIFICATION</scope>
</reference>
<protein>
    <recommendedName>
        <fullName evidence="6">Heat shock factor binding protein 1</fullName>
    </recommendedName>
</protein>
<keyword evidence="2" id="KW-0175">Coiled coil</keyword>
<dbReference type="Pfam" id="PF06825">
    <property type="entry name" value="HSBP1"/>
    <property type="match status" value="1"/>
</dbReference>
<dbReference type="PANTHER" id="PTHR19424:SF0">
    <property type="entry name" value="HEAT SHOCK FACTOR BINDING PROTEIN 1"/>
    <property type="match status" value="1"/>
</dbReference>
<evidence type="ECO:0000256" key="2">
    <source>
        <dbReference type="SAM" id="Coils"/>
    </source>
</evidence>
<dbReference type="Gene3D" id="1.20.5.430">
    <property type="match status" value="1"/>
</dbReference>
<feature type="coiled-coil region" evidence="2">
    <location>
        <begin position="43"/>
        <end position="77"/>
    </location>
</feature>
<dbReference type="EnsemblMetazoa" id="Aqu2.1.37158_001">
    <property type="protein sequence ID" value="Aqu2.1.37158_001"/>
    <property type="gene ID" value="Aqu2.1.37158"/>
</dbReference>
<feature type="region of interest" description="Disordered" evidence="3">
    <location>
        <begin position="1"/>
        <end position="22"/>
    </location>
</feature>
<keyword evidence="5" id="KW-1185">Reference proteome</keyword>
<dbReference type="GO" id="GO:0003714">
    <property type="term" value="F:transcription corepressor activity"/>
    <property type="evidence" value="ECO:0007669"/>
    <property type="project" value="InterPro"/>
</dbReference>
<dbReference type="PANTHER" id="PTHR19424">
    <property type="entry name" value="HEAT SHOCK FACTOR BINDING PROTEIN 1"/>
    <property type="match status" value="1"/>
</dbReference>
<dbReference type="InParanoid" id="A0A1X7VAZ5"/>
<dbReference type="KEGG" id="aqu:105312050"/>
<evidence type="ECO:0000256" key="3">
    <source>
        <dbReference type="SAM" id="MobiDB-lite"/>
    </source>
</evidence>
<evidence type="ECO:0000313" key="4">
    <source>
        <dbReference type="EnsemblMetazoa" id="Aqu2.1.37158_001"/>
    </source>
</evidence>
<dbReference type="eggNOG" id="KOG4117">
    <property type="taxonomic scope" value="Eukaryota"/>
</dbReference>
<dbReference type="GO" id="GO:0005829">
    <property type="term" value="C:cytosol"/>
    <property type="evidence" value="ECO:0007669"/>
    <property type="project" value="TreeGrafter"/>
</dbReference>